<dbReference type="Gene3D" id="3.40.630.30">
    <property type="match status" value="1"/>
</dbReference>
<dbReference type="EMBL" id="JABJRC010000004">
    <property type="protein sequence ID" value="NOL42170.1"/>
    <property type="molecule type" value="Genomic_DNA"/>
</dbReference>
<evidence type="ECO:0000313" key="2">
    <source>
        <dbReference type="EMBL" id="NOL42170.1"/>
    </source>
</evidence>
<keyword evidence="2" id="KW-0808">Transferase</keyword>
<evidence type="ECO:0000259" key="1">
    <source>
        <dbReference type="PROSITE" id="PS51186"/>
    </source>
</evidence>
<dbReference type="AlphaFoldDB" id="A0A7Y4P1J1"/>
<protein>
    <submittedName>
        <fullName evidence="2">GNAT family N-acetyltransferase</fullName>
    </submittedName>
</protein>
<dbReference type="InterPro" id="IPR013653">
    <property type="entry name" value="GCN5-like_dom"/>
</dbReference>
<dbReference type="Proteomes" id="UP000534306">
    <property type="component" value="Unassembled WGS sequence"/>
</dbReference>
<feature type="domain" description="N-acetyltransferase" evidence="1">
    <location>
        <begin position="143"/>
        <end position="272"/>
    </location>
</feature>
<dbReference type="InterPro" id="IPR000182">
    <property type="entry name" value="GNAT_dom"/>
</dbReference>
<organism evidence="2 3">
    <name type="scientific">Kribbella sandramycini</name>
    <dbReference type="NCBI Taxonomy" id="60450"/>
    <lineage>
        <taxon>Bacteria</taxon>
        <taxon>Bacillati</taxon>
        <taxon>Actinomycetota</taxon>
        <taxon>Actinomycetes</taxon>
        <taxon>Propionibacteriales</taxon>
        <taxon>Kribbellaceae</taxon>
        <taxon>Kribbella</taxon>
    </lineage>
</organism>
<proteinExistence type="predicted"/>
<reference evidence="2 3" key="1">
    <citation type="submission" date="2020-05" db="EMBL/GenBank/DDBJ databases">
        <title>Genome sequence of Kribbella sandramycini ATCC 39419.</title>
        <authorList>
            <person name="Maclea K.S."/>
            <person name="Fair J.L."/>
        </authorList>
    </citation>
    <scope>NUCLEOTIDE SEQUENCE [LARGE SCALE GENOMIC DNA]</scope>
    <source>
        <strain evidence="2 3">ATCC 39419</strain>
    </source>
</reference>
<gene>
    <name evidence="2" type="ORF">HPO96_18145</name>
</gene>
<comment type="caution">
    <text evidence="2">The sequence shown here is derived from an EMBL/GenBank/DDBJ whole genome shotgun (WGS) entry which is preliminary data.</text>
</comment>
<dbReference type="InterPro" id="IPR016181">
    <property type="entry name" value="Acyl_CoA_acyltransferase"/>
</dbReference>
<dbReference type="SUPFAM" id="SSF55729">
    <property type="entry name" value="Acyl-CoA N-acyltransferases (Nat)"/>
    <property type="match status" value="1"/>
</dbReference>
<dbReference type="Pfam" id="PF08445">
    <property type="entry name" value="FR47"/>
    <property type="match status" value="1"/>
</dbReference>
<name>A0A7Y4P1J1_9ACTN</name>
<evidence type="ECO:0000313" key="3">
    <source>
        <dbReference type="Proteomes" id="UP000534306"/>
    </source>
</evidence>
<accession>A0A7Y4P1J1</accession>
<dbReference type="PROSITE" id="PS51186">
    <property type="entry name" value="GNAT"/>
    <property type="match status" value="1"/>
</dbReference>
<dbReference type="GO" id="GO:0016747">
    <property type="term" value="F:acyltransferase activity, transferring groups other than amino-acyl groups"/>
    <property type="evidence" value="ECO:0007669"/>
    <property type="project" value="InterPro"/>
</dbReference>
<sequence length="272" mass="28505">MPWRWCWTGDSLRAVISRVDEYLHTVPLSGAEAEEVGPFTLFRSTTVWPYYARPRAGVTVTAADVQAVRARCAELDLPLSFEWVVDACPTLGPAATEAGLTAHEYPLLVLDPADLKTVATDARVEILRADADLVRLSRAVQSIGFTAGGTAVGAGGPAERDAAVPEVPAATVEGVVDRMRRGVTVTGAVFTEDGMVAAGAHQQVGATSEIVGVATLPAMRRRGLAAALTAALAQHAFDNGVELLLLSAESDAVAAVYERVGFRRIGQAGAAE</sequence>
<keyword evidence="3" id="KW-1185">Reference proteome</keyword>